<dbReference type="InterPro" id="IPR011990">
    <property type="entry name" value="TPR-like_helical_dom_sf"/>
</dbReference>
<dbReference type="FunFam" id="1.25.40.10:FF:000031">
    <property type="entry name" value="Pentatricopeptide repeat-containing protein mitochondrial"/>
    <property type="match status" value="1"/>
</dbReference>
<dbReference type="Gene3D" id="1.25.40.10">
    <property type="entry name" value="Tetratricopeptide repeat domain"/>
    <property type="match status" value="1"/>
</dbReference>
<accession>A0AAP0SE69</accession>
<dbReference type="AlphaFoldDB" id="A0AAP0SE69"/>
<keyword evidence="1" id="KW-0677">Repeat</keyword>
<keyword evidence="4" id="KW-1185">Reference proteome</keyword>
<sequence>MVSAVLGVFGVDTSLSLGQQIHSLIIKRSFGLNLFVSNGLINMYSKCGNLEDSIKVFTQMPQRNSISWNSSIAAFARHGDGSRALQLYEEMRIGGVEPTDVTFLSLLHACSHVGLVEKGMELLESMAKVHGISPRMEHYASVVDMLGRAGLLN</sequence>
<evidence type="ECO:0000256" key="2">
    <source>
        <dbReference type="PROSITE-ProRule" id="PRU00708"/>
    </source>
</evidence>
<protein>
    <recommendedName>
        <fullName evidence="5">Pentatricopeptide repeat-containing protein</fullName>
    </recommendedName>
</protein>
<dbReference type="Pfam" id="PF13041">
    <property type="entry name" value="PPR_2"/>
    <property type="match status" value="1"/>
</dbReference>
<organism evidence="3 4">
    <name type="scientific">Liquidambar formosana</name>
    <name type="common">Formosan gum</name>
    <dbReference type="NCBI Taxonomy" id="63359"/>
    <lineage>
        <taxon>Eukaryota</taxon>
        <taxon>Viridiplantae</taxon>
        <taxon>Streptophyta</taxon>
        <taxon>Embryophyta</taxon>
        <taxon>Tracheophyta</taxon>
        <taxon>Spermatophyta</taxon>
        <taxon>Magnoliopsida</taxon>
        <taxon>eudicotyledons</taxon>
        <taxon>Gunneridae</taxon>
        <taxon>Pentapetalae</taxon>
        <taxon>Saxifragales</taxon>
        <taxon>Altingiaceae</taxon>
        <taxon>Liquidambar</taxon>
    </lineage>
</organism>
<evidence type="ECO:0000313" key="3">
    <source>
        <dbReference type="EMBL" id="KAK9293240.1"/>
    </source>
</evidence>
<name>A0AAP0SE69_LIQFO</name>
<evidence type="ECO:0000256" key="1">
    <source>
        <dbReference type="ARBA" id="ARBA00022737"/>
    </source>
</evidence>
<evidence type="ECO:0000313" key="4">
    <source>
        <dbReference type="Proteomes" id="UP001415857"/>
    </source>
</evidence>
<dbReference type="PANTHER" id="PTHR47926">
    <property type="entry name" value="PENTATRICOPEPTIDE REPEAT-CONTAINING PROTEIN"/>
    <property type="match status" value="1"/>
</dbReference>
<dbReference type="InterPro" id="IPR046960">
    <property type="entry name" value="PPR_At4g14850-like_plant"/>
</dbReference>
<dbReference type="Proteomes" id="UP001415857">
    <property type="component" value="Unassembled WGS sequence"/>
</dbReference>
<dbReference type="PANTHER" id="PTHR47926:SF374">
    <property type="entry name" value="PENTATRICOPEPTIDE REPEAT-CONTAINING PROTEIN"/>
    <property type="match status" value="1"/>
</dbReference>
<dbReference type="GO" id="GO:0009451">
    <property type="term" value="P:RNA modification"/>
    <property type="evidence" value="ECO:0007669"/>
    <property type="project" value="InterPro"/>
</dbReference>
<comment type="caution">
    <text evidence="3">The sequence shown here is derived from an EMBL/GenBank/DDBJ whole genome shotgun (WGS) entry which is preliminary data.</text>
</comment>
<dbReference type="InterPro" id="IPR002885">
    <property type="entry name" value="PPR_rpt"/>
</dbReference>
<reference evidence="3 4" key="1">
    <citation type="journal article" date="2024" name="Plant J.">
        <title>Genome sequences and population genomics reveal climatic adaptation and genomic divergence between two closely related sweetgum species.</title>
        <authorList>
            <person name="Xu W.Q."/>
            <person name="Ren C.Q."/>
            <person name="Zhang X.Y."/>
            <person name="Comes H.P."/>
            <person name="Liu X.H."/>
            <person name="Li Y.G."/>
            <person name="Kettle C.J."/>
            <person name="Jalonen R."/>
            <person name="Gaisberger H."/>
            <person name="Ma Y.Z."/>
            <person name="Qiu Y.X."/>
        </authorList>
    </citation>
    <scope>NUCLEOTIDE SEQUENCE [LARGE SCALE GENOMIC DNA]</scope>
    <source>
        <strain evidence="3">Hangzhou</strain>
    </source>
</reference>
<proteinExistence type="predicted"/>
<evidence type="ECO:0008006" key="5">
    <source>
        <dbReference type="Google" id="ProtNLM"/>
    </source>
</evidence>
<dbReference type="EMBL" id="JBBPBK010000001">
    <property type="protein sequence ID" value="KAK9293240.1"/>
    <property type="molecule type" value="Genomic_DNA"/>
</dbReference>
<dbReference type="GO" id="GO:0003723">
    <property type="term" value="F:RNA binding"/>
    <property type="evidence" value="ECO:0007669"/>
    <property type="project" value="InterPro"/>
</dbReference>
<feature type="repeat" description="PPR" evidence="2">
    <location>
        <begin position="33"/>
        <end position="63"/>
    </location>
</feature>
<feature type="repeat" description="PPR" evidence="2">
    <location>
        <begin position="64"/>
        <end position="98"/>
    </location>
</feature>
<dbReference type="NCBIfam" id="TIGR00756">
    <property type="entry name" value="PPR"/>
    <property type="match status" value="3"/>
</dbReference>
<dbReference type="PROSITE" id="PS51375">
    <property type="entry name" value="PPR"/>
    <property type="match status" value="2"/>
</dbReference>
<gene>
    <name evidence="3" type="ORF">L1049_021231</name>
</gene>